<gene>
    <name evidence="3" type="ORF">CVS30_14300</name>
</gene>
<evidence type="ECO:0000313" key="4">
    <source>
        <dbReference type="Proteomes" id="UP000247980"/>
    </source>
</evidence>
<accession>A0A2V5IQM8</accession>
<organism evidence="3 4">
    <name type="scientific">Arthrobacter psychrolactophilus</name>
    <dbReference type="NCBI Taxonomy" id="92442"/>
    <lineage>
        <taxon>Bacteria</taxon>
        <taxon>Bacillati</taxon>
        <taxon>Actinomycetota</taxon>
        <taxon>Actinomycetes</taxon>
        <taxon>Micrococcales</taxon>
        <taxon>Micrococcaceae</taxon>
        <taxon>Arthrobacter</taxon>
    </lineage>
</organism>
<reference evidence="3 4" key="1">
    <citation type="submission" date="2018-05" db="EMBL/GenBank/DDBJ databases">
        <title>Genetic diversity of glacier-inhabiting Cryobacterium bacteria in China and description of Cryobacterium mengkeensis sp. nov. and Arthrobacter glacialis sp. nov.</title>
        <authorList>
            <person name="Liu Q."/>
            <person name="Xin Y.-H."/>
        </authorList>
    </citation>
    <scope>NUCLEOTIDE SEQUENCE [LARGE SCALE GENOMIC DNA]</scope>
    <source>
        <strain evidence="3 4">B7</strain>
    </source>
</reference>
<dbReference type="OrthoDB" id="5095936at2"/>
<dbReference type="Proteomes" id="UP000247980">
    <property type="component" value="Unassembled WGS sequence"/>
</dbReference>
<proteinExistence type="predicted"/>
<keyword evidence="4" id="KW-1185">Reference proteome</keyword>
<feature type="domain" description="GPI inositol-deacylase PGAP1-like alpha/beta" evidence="2">
    <location>
        <begin position="312"/>
        <end position="388"/>
    </location>
</feature>
<dbReference type="AlphaFoldDB" id="A0A2V5IQM8"/>
<dbReference type="InterPro" id="IPR029058">
    <property type="entry name" value="AB_hydrolase_fold"/>
</dbReference>
<dbReference type="SUPFAM" id="SSF53474">
    <property type="entry name" value="alpha/beta-Hydrolases"/>
    <property type="match status" value="1"/>
</dbReference>
<evidence type="ECO:0000256" key="1">
    <source>
        <dbReference type="SAM" id="MobiDB-lite"/>
    </source>
</evidence>
<protein>
    <recommendedName>
        <fullName evidence="2">GPI inositol-deacylase PGAP1-like alpha/beta domain-containing protein</fullName>
    </recommendedName>
</protein>
<comment type="caution">
    <text evidence="3">The sequence shown here is derived from an EMBL/GenBank/DDBJ whole genome shotgun (WGS) entry which is preliminary data.</text>
</comment>
<dbReference type="Pfam" id="PF07819">
    <property type="entry name" value="PGAP1"/>
    <property type="match status" value="1"/>
</dbReference>
<feature type="region of interest" description="Disordered" evidence="1">
    <location>
        <begin position="492"/>
        <end position="517"/>
    </location>
</feature>
<sequence>MAQKLGDGTVLSYSGGAGSISGTFAEISALAVEMRRIVHLLEPLERQLCAEWTWLGNAAGGAGAYPYASLEAMRDAWFQSSSLHETMVRLAANAGQAGVNYAASEANTANSVANARRSAALGQGMDAWRWGPLSAVKIALDIRGLQTTEQDRGLRDSLETMLNQSGAYVAGALGPSVTFAYLISQLENKNAPAAGTLPAFGLRKVVDGLGIAKPGALTVRQVPEQEWHLRSGKFYPPGHAVSAAGVPWSEGSSFAAMLGGSNDAYSYPPGSIGVVRVDKPDGDRAWVVHLPGTEDWGTFDSSNPFDMEGNMEAMTAANHEKFTQQGVLVQELIKESLTASGALPGEDVVLTGHSGGGIHAAAAAADPDFLAEVNVQMIVIAGAPARNAGVGEGVSVVALENDNDVVTALDFGPPMPAPNWVTATSHRPPSGDAAGLVDVLAQAHSLDNYIDDAVLLDQSGDPAVVASAEKLRTILGVGAAGGAIAGSKWVYQGRDGADPGKGKSAPSEAKKKNRTRR</sequence>
<dbReference type="InterPro" id="IPR012908">
    <property type="entry name" value="PGAP1-ab_dom-like"/>
</dbReference>
<evidence type="ECO:0000259" key="2">
    <source>
        <dbReference type="Pfam" id="PF07819"/>
    </source>
</evidence>
<dbReference type="GO" id="GO:0016788">
    <property type="term" value="F:hydrolase activity, acting on ester bonds"/>
    <property type="evidence" value="ECO:0007669"/>
    <property type="project" value="InterPro"/>
</dbReference>
<evidence type="ECO:0000313" key="3">
    <source>
        <dbReference type="EMBL" id="PYI37692.1"/>
    </source>
</evidence>
<dbReference type="RefSeq" id="WP_110486082.1">
    <property type="nucleotide sequence ID" value="NZ_QJVC01000018.1"/>
</dbReference>
<dbReference type="Gene3D" id="3.40.50.1820">
    <property type="entry name" value="alpha/beta hydrolase"/>
    <property type="match status" value="1"/>
</dbReference>
<name>A0A2V5IQM8_9MICC</name>
<dbReference type="EMBL" id="QJVC01000018">
    <property type="protein sequence ID" value="PYI37692.1"/>
    <property type="molecule type" value="Genomic_DNA"/>
</dbReference>